<protein>
    <submittedName>
        <fullName evidence="1">Uncharacterized protein</fullName>
    </submittedName>
</protein>
<keyword evidence="2" id="KW-1185">Reference proteome</keyword>
<comment type="caution">
    <text evidence="1">The sequence shown here is derived from an EMBL/GenBank/DDBJ whole genome shotgun (WGS) entry which is preliminary data.</text>
</comment>
<name>A0ACC0C6Y2_CATRO</name>
<reference evidence="2" key="1">
    <citation type="journal article" date="2023" name="Nat. Plants">
        <title>Single-cell RNA sequencing provides a high-resolution roadmap for understanding the multicellular compartmentation of specialized metabolism.</title>
        <authorList>
            <person name="Sun S."/>
            <person name="Shen X."/>
            <person name="Li Y."/>
            <person name="Li Y."/>
            <person name="Wang S."/>
            <person name="Li R."/>
            <person name="Zhang H."/>
            <person name="Shen G."/>
            <person name="Guo B."/>
            <person name="Wei J."/>
            <person name="Xu J."/>
            <person name="St-Pierre B."/>
            <person name="Chen S."/>
            <person name="Sun C."/>
        </authorList>
    </citation>
    <scope>NUCLEOTIDE SEQUENCE [LARGE SCALE GENOMIC DNA]</scope>
</reference>
<sequence length="298" mass="33732">MKREQEDSSIQLIHMMMTCAGRIQRGNLSLACTLAEKLQGLFACMDSTSAIGKVASYFIDALNYQIFTASQGINSVTFPPEKEILYHNFHEATPYLKFAHFTANQAILEAFQGHDFVHALALRPEGPPFLCIPGIPSDCDSVEEICCRLAEFARSINVNLAFRGVLASRPNEIKPWLLQAKQEVDHNQSKFLDRFTEALFYYSTMFDSLEASSAQPEKARTERHEPLAKWRDRSIRAGFKPLQLGHIAFEQASMMLSLFLVEGYCVEEKEGCLILSWHGRPLIATSAWESAMIERRSR</sequence>
<dbReference type="EMBL" id="CM044701">
    <property type="protein sequence ID" value="KAI5680655.1"/>
    <property type="molecule type" value="Genomic_DNA"/>
</dbReference>
<dbReference type="Proteomes" id="UP001060085">
    <property type="component" value="Linkage Group LG01"/>
</dbReference>
<evidence type="ECO:0000313" key="1">
    <source>
        <dbReference type="EMBL" id="KAI5680655.1"/>
    </source>
</evidence>
<evidence type="ECO:0000313" key="2">
    <source>
        <dbReference type="Proteomes" id="UP001060085"/>
    </source>
</evidence>
<proteinExistence type="predicted"/>
<accession>A0ACC0C6Y2</accession>
<gene>
    <name evidence="1" type="ORF">M9H77_01882</name>
</gene>
<organism evidence="1 2">
    <name type="scientific">Catharanthus roseus</name>
    <name type="common">Madagascar periwinkle</name>
    <name type="synonym">Vinca rosea</name>
    <dbReference type="NCBI Taxonomy" id="4058"/>
    <lineage>
        <taxon>Eukaryota</taxon>
        <taxon>Viridiplantae</taxon>
        <taxon>Streptophyta</taxon>
        <taxon>Embryophyta</taxon>
        <taxon>Tracheophyta</taxon>
        <taxon>Spermatophyta</taxon>
        <taxon>Magnoliopsida</taxon>
        <taxon>eudicotyledons</taxon>
        <taxon>Gunneridae</taxon>
        <taxon>Pentapetalae</taxon>
        <taxon>asterids</taxon>
        <taxon>lamiids</taxon>
        <taxon>Gentianales</taxon>
        <taxon>Apocynaceae</taxon>
        <taxon>Rauvolfioideae</taxon>
        <taxon>Vinceae</taxon>
        <taxon>Catharanthinae</taxon>
        <taxon>Catharanthus</taxon>
    </lineage>
</organism>